<sequence>MNKNSNYSQEIKINTSPKTVFEALNEGMDIWWGAISNSNFKSNGKFTITFENGYWWAFKITEFIPYQKLTWKCIDGEPEFNKEWIGHELHWDIKEVNQKTILNFHQIGLTPQLHCYEVCSTTWDMFITQKLKSYINKKSSTM</sequence>
<proteinExistence type="inferred from homology"/>
<comment type="caution">
    <text evidence="3">The sequence shown here is derived from an EMBL/GenBank/DDBJ whole genome shotgun (WGS) entry which is preliminary data.</text>
</comment>
<evidence type="ECO:0000259" key="2">
    <source>
        <dbReference type="Pfam" id="PF08327"/>
    </source>
</evidence>
<dbReference type="Gene3D" id="3.30.530.20">
    <property type="match status" value="1"/>
</dbReference>
<dbReference type="AlphaFoldDB" id="A0A4Q9FPF0"/>
<dbReference type="Proteomes" id="UP000292372">
    <property type="component" value="Unassembled WGS sequence"/>
</dbReference>
<comment type="similarity">
    <text evidence="1">Belongs to the AHA1 family.</text>
</comment>
<accession>A0A4Q9FPF0</accession>
<evidence type="ECO:0000313" key="3">
    <source>
        <dbReference type="EMBL" id="TBN15663.1"/>
    </source>
</evidence>
<reference evidence="3 4" key="1">
    <citation type="journal article" date="2015" name="Int. J. Syst. Evol. Microbiol.">
        <title>Hyunsoonleella pacifica sp. nov., isolated from seawater of South Pacific Gyre.</title>
        <authorList>
            <person name="Gao X."/>
            <person name="Zhang Z."/>
            <person name="Dai X."/>
            <person name="Zhang X.H."/>
        </authorList>
    </citation>
    <scope>NUCLEOTIDE SEQUENCE [LARGE SCALE GENOMIC DNA]</scope>
    <source>
        <strain evidence="3 4">SW033</strain>
    </source>
</reference>
<feature type="domain" description="Activator of Hsp90 ATPase homologue 1/2-like C-terminal" evidence="2">
    <location>
        <begin position="14"/>
        <end position="135"/>
    </location>
</feature>
<evidence type="ECO:0000313" key="4">
    <source>
        <dbReference type="Proteomes" id="UP000292372"/>
    </source>
</evidence>
<protein>
    <submittedName>
        <fullName evidence="3">SRPBCC domain-containing protein</fullName>
    </submittedName>
</protein>
<dbReference type="EMBL" id="SIRS01000004">
    <property type="protein sequence ID" value="TBN15663.1"/>
    <property type="molecule type" value="Genomic_DNA"/>
</dbReference>
<dbReference type="OrthoDB" id="287565at2"/>
<dbReference type="Pfam" id="PF08327">
    <property type="entry name" value="AHSA1"/>
    <property type="match status" value="1"/>
</dbReference>
<dbReference type="RefSeq" id="WP_130937215.1">
    <property type="nucleotide sequence ID" value="NZ_BMEE01000003.1"/>
</dbReference>
<name>A0A4Q9FPF0_9FLAO</name>
<organism evidence="3 4">
    <name type="scientific">Hyunsoonleella pacifica</name>
    <dbReference type="NCBI Taxonomy" id="1080224"/>
    <lineage>
        <taxon>Bacteria</taxon>
        <taxon>Pseudomonadati</taxon>
        <taxon>Bacteroidota</taxon>
        <taxon>Flavobacteriia</taxon>
        <taxon>Flavobacteriales</taxon>
        <taxon>Flavobacteriaceae</taxon>
    </lineage>
</organism>
<dbReference type="InterPro" id="IPR023393">
    <property type="entry name" value="START-like_dom_sf"/>
</dbReference>
<gene>
    <name evidence="3" type="ORF">EYD46_11095</name>
</gene>
<dbReference type="SUPFAM" id="SSF55961">
    <property type="entry name" value="Bet v1-like"/>
    <property type="match status" value="1"/>
</dbReference>
<dbReference type="CDD" id="cd07814">
    <property type="entry name" value="SRPBCC_CalC_Aha1-like"/>
    <property type="match status" value="1"/>
</dbReference>
<keyword evidence="4" id="KW-1185">Reference proteome</keyword>
<evidence type="ECO:0000256" key="1">
    <source>
        <dbReference type="ARBA" id="ARBA00006817"/>
    </source>
</evidence>
<dbReference type="InterPro" id="IPR013538">
    <property type="entry name" value="ASHA1/2-like_C"/>
</dbReference>